<evidence type="ECO:0000313" key="2">
    <source>
        <dbReference type="Proteomes" id="UP000019146"/>
    </source>
</evidence>
<gene>
    <name evidence="1" type="ORF">K788_00036905</name>
</gene>
<dbReference type="AlphaFoldDB" id="A0A0P0RRV4"/>
<organism evidence="1 2">
    <name type="scientific">Paraburkholderia caribensis MBA4</name>
    <dbReference type="NCBI Taxonomy" id="1323664"/>
    <lineage>
        <taxon>Bacteria</taxon>
        <taxon>Pseudomonadati</taxon>
        <taxon>Pseudomonadota</taxon>
        <taxon>Betaproteobacteria</taxon>
        <taxon>Burkholderiales</taxon>
        <taxon>Burkholderiaceae</taxon>
        <taxon>Paraburkholderia</taxon>
    </lineage>
</organism>
<keyword evidence="1" id="KW-0614">Plasmid</keyword>
<evidence type="ECO:0000313" key="1">
    <source>
        <dbReference type="EMBL" id="ALL71665.1"/>
    </source>
</evidence>
<dbReference type="Proteomes" id="UP000019146">
    <property type="component" value="Plasmid unnamed"/>
</dbReference>
<geneLocation type="plasmid" evidence="2"/>
<reference evidence="1 2" key="1">
    <citation type="journal article" date="2014" name="Genome Announc.">
        <title>Draft Genome Sequence of the Haloacid-Degrading Burkholderia caribensis Strain MBA4.</title>
        <authorList>
            <person name="Pan Y."/>
            <person name="Kong K.F."/>
            <person name="Tsang J.S."/>
        </authorList>
    </citation>
    <scope>NUCLEOTIDE SEQUENCE [LARGE SCALE GENOMIC DNA]</scope>
    <source>
        <strain evidence="1 2">MBA4</strain>
        <plasmid evidence="2">Plasmid</plasmid>
    </source>
</reference>
<protein>
    <submittedName>
        <fullName evidence="1">Uncharacterized protein</fullName>
    </submittedName>
</protein>
<dbReference type="EMBL" id="CP012748">
    <property type="protein sequence ID" value="ALL71665.1"/>
    <property type="molecule type" value="Genomic_DNA"/>
</dbReference>
<accession>A0A0P0RRV4</accession>
<sequence length="349" mass="39660">MRLSESLAAAVETVKQRWNEPSSSEVARRLLELGVEADRRAARANRSLPDEPHAALLVLRDRYYRDDPLTREEWAFLARMAHAAYMRKDRSFITKSFLVDVLNATKALLATRTQYLGTQELPSDRYYRSKLDLRDEEPLLEGIKRVADGLPEWPDAAYAEWLSRSIEGYFNGEEPDLPEALLNQALKPYLLTLLTLSTRTYSRAEGTPVKDAGEDSVSSGNMRHLAPIKVDGLSISFTLMEQRLSAILDFGDICPMLLSLSSPPIIQDFFDLVSVATRPGTRHPEYEAGPRRISLPSHHYKKFILWDGDKNFHFEVSEMERIANLVDTARQHPDFRAHEKAARLSYGAI</sequence>
<dbReference type="KEGG" id="bcai:K788_00036905"/>
<name>A0A0P0RRV4_9BURK</name>
<proteinExistence type="predicted"/>